<gene>
    <name evidence="1" type="ORF">FCN74_09215</name>
</gene>
<organism evidence="1 2">
    <name type="scientific">Mesohalobacter halotolerans</name>
    <dbReference type="NCBI Taxonomy" id="1883405"/>
    <lineage>
        <taxon>Bacteria</taxon>
        <taxon>Pseudomonadati</taxon>
        <taxon>Bacteroidota</taxon>
        <taxon>Flavobacteriia</taxon>
        <taxon>Flavobacteriales</taxon>
        <taxon>Flavobacteriaceae</taxon>
        <taxon>Mesohalobacter</taxon>
    </lineage>
</organism>
<evidence type="ECO:0000313" key="1">
    <source>
        <dbReference type="EMBL" id="TKS56302.1"/>
    </source>
</evidence>
<sequence length="295" mass="34651">MKLTIFVINILLWSCQTNSNPQNNTDSKSEKDYSYLDLSDQFKNHWFDGKAEVASYDLTQMRYGEAREGSAVLIFVKEPFLPKTQVKANNASAKTVDVMKLNYTKKFNTGIYPYSIMQSVFSPLTTQPHALKVTATIQEWCGQTYMQLNNRNQFDIKLHSYFEGEADQDFKIDKNLLENELWTKLRVNPKNIPTGQLKVIPDFSYFRLQHKDVKAYDAQINQVTNKDTLLTILEYQHIKRTLKVYQNSKFPYIILKWQEIENDTTEAILNKSMRIDYWTKNANQYQFLRDSLNLK</sequence>
<proteinExistence type="predicted"/>
<name>A0A4U5TQU3_9FLAO</name>
<protein>
    <submittedName>
        <fullName evidence="1">Septum formation inhibitor Maf</fullName>
    </submittedName>
</protein>
<reference evidence="1 2" key="1">
    <citation type="submission" date="2019-04" db="EMBL/GenBank/DDBJ databases">
        <title>Psychroflexus halotolerans sp. nov., isolated from a marine solar saltern.</title>
        <authorList>
            <person name="Feng X."/>
        </authorList>
    </citation>
    <scope>NUCLEOTIDE SEQUENCE [LARGE SCALE GENOMIC DNA]</scope>
    <source>
        <strain evidence="1 2">WDS2C27</strain>
    </source>
</reference>
<dbReference type="AlphaFoldDB" id="A0A4U5TQU3"/>
<dbReference type="OrthoDB" id="5496093at2"/>
<dbReference type="EMBL" id="SWMU01000003">
    <property type="protein sequence ID" value="TKS56302.1"/>
    <property type="molecule type" value="Genomic_DNA"/>
</dbReference>
<dbReference type="Proteomes" id="UP000306552">
    <property type="component" value="Unassembled WGS sequence"/>
</dbReference>
<accession>A0A4U5TQU3</accession>
<comment type="caution">
    <text evidence="1">The sequence shown here is derived from an EMBL/GenBank/DDBJ whole genome shotgun (WGS) entry which is preliminary data.</text>
</comment>
<evidence type="ECO:0000313" key="2">
    <source>
        <dbReference type="Proteomes" id="UP000306552"/>
    </source>
</evidence>
<keyword evidence="2" id="KW-1185">Reference proteome</keyword>